<feature type="compositionally biased region" description="Basic and acidic residues" evidence="1">
    <location>
        <begin position="743"/>
        <end position="755"/>
    </location>
</feature>
<gene>
    <name evidence="2" type="ORF">HUT08_19480</name>
</gene>
<accession>A0A7H8NA74</accession>
<feature type="region of interest" description="Disordered" evidence="1">
    <location>
        <begin position="1"/>
        <end position="20"/>
    </location>
</feature>
<feature type="compositionally biased region" description="Low complexity" evidence="1">
    <location>
        <begin position="625"/>
        <end position="638"/>
    </location>
</feature>
<dbReference type="EMBL" id="CP054929">
    <property type="protein sequence ID" value="QKW51355.1"/>
    <property type="molecule type" value="Genomic_DNA"/>
</dbReference>
<protein>
    <submittedName>
        <fullName evidence="2">Uncharacterized protein</fullName>
    </submittedName>
</protein>
<feature type="compositionally biased region" description="Basic and acidic residues" evidence="1">
    <location>
        <begin position="515"/>
        <end position="525"/>
    </location>
</feature>
<reference evidence="2 3" key="1">
    <citation type="submission" date="2020-06" db="EMBL/GenBank/DDBJ databases">
        <title>Genome mining for natural products.</title>
        <authorList>
            <person name="Zhang B."/>
            <person name="Shi J."/>
            <person name="Ge H."/>
        </authorList>
    </citation>
    <scope>NUCLEOTIDE SEQUENCE [LARGE SCALE GENOMIC DNA]</scope>
    <source>
        <strain evidence="2 3">NA00687</strain>
    </source>
</reference>
<evidence type="ECO:0000313" key="2">
    <source>
        <dbReference type="EMBL" id="QKW51355.1"/>
    </source>
</evidence>
<evidence type="ECO:0000313" key="3">
    <source>
        <dbReference type="Proteomes" id="UP000509303"/>
    </source>
</evidence>
<feature type="compositionally biased region" description="Gly residues" evidence="1">
    <location>
        <begin position="577"/>
        <end position="624"/>
    </location>
</feature>
<sequence length="879" mass="90620">MGDTPDRIDPSGIPTFTGNLPELEKHIAGLRGDASKVRKTGADTHTEFQKLSSFYKAPEADQLFATTQPVRDTADRFADDLTAVASALEGYATEVRPIKEKLDRLRAEAVAFVEDIEDDDDWRYDGDKVDKNNDLVKDVSATVAQFWAAERAAANKITSLVNGGTVWREDDGSGGKNMYGYSVEDMKKAGETPWGKAVEEKHHAWEIGHWAKSFVWDGFIVEGVWGTLKGLGGLVGLQGWETFKQSWKGLGQLATGLAILTVPGGLIAYDLLPEGGVKNWARDSLKTTKEVGKSMVAWDEWRKNPGKAAGLVGFNVVTTVATGGAGAATKTGTAGKIAATAGKVGRAVDPMTYIVKAGAAGLGKMPRIGDVTASLTGLTTVKGVELPDGSIRLPDGQVFDPVSPNRPELPPGKSGVELPNGVPRLDVPEGAILTPEGEYLCRDGTLLHGDGTVKQSRDQIQHELSANDRAALDAAGPGAGSRTGDGAPLGRSPDEAAGVRVPERELVVVGARGGDDVARVGDDASRVGGDVGRVGDDASRVGGDVGRVGDDVSRGGTGPGAGAVGDRPPMGPVAHAGGDGPGGGGSGPGNGPGSGPGDGPGSGPGRGPGTGPGDGPGVRPGDGPGSRPDVGPGSRPDAGPGGGPGREVPGAPAGAGREVPGGGERDVPETTGEGSQSQAGDAGGAPEGSQTGPADSSEPVGHETPSAEATAPDKSPEPHGSGPGTEARRSGRGTWQAGQDVEGPARGKELREPHPRHTVGGVKHGEVKAENSLIDPEYRQAVRDDIADIAAGRAHFNTSTQRYEINGRTYGVEPSGTVFPDSGTGILNLGRTEYSALKHILKCKGDLTVARMQFERNPKFANHPEMVERAIALFRKYYT</sequence>
<dbReference type="Proteomes" id="UP000509303">
    <property type="component" value="Chromosome"/>
</dbReference>
<evidence type="ECO:0000256" key="1">
    <source>
        <dbReference type="SAM" id="MobiDB-lite"/>
    </source>
</evidence>
<dbReference type="RefSeq" id="WP_176163076.1">
    <property type="nucleotide sequence ID" value="NZ_CP054929.1"/>
</dbReference>
<feature type="region of interest" description="Disordered" evidence="1">
    <location>
        <begin position="472"/>
        <end position="501"/>
    </location>
</feature>
<feature type="region of interest" description="Disordered" evidence="1">
    <location>
        <begin position="401"/>
        <end position="423"/>
    </location>
</feature>
<proteinExistence type="predicted"/>
<feature type="compositionally biased region" description="Low complexity" evidence="1">
    <location>
        <begin position="646"/>
        <end position="658"/>
    </location>
</feature>
<keyword evidence="3" id="KW-1185">Reference proteome</keyword>
<name>A0A7H8NA74_9ACTN</name>
<dbReference type="AlphaFoldDB" id="A0A7H8NA74"/>
<organism evidence="2 3">
    <name type="scientific">Streptomyces buecherae</name>
    <dbReference type="NCBI Taxonomy" id="2763006"/>
    <lineage>
        <taxon>Bacteria</taxon>
        <taxon>Bacillati</taxon>
        <taxon>Actinomycetota</taxon>
        <taxon>Actinomycetes</taxon>
        <taxon>Kitasatosporales</taxon>
        <taxon>Streptomycetaceae</taxon>
        <taxon>Streptomyces</taxon>
    </lineage>
</organism>
<feature type="region of interest" description="Disordered" evidence="1">
    <location>
        <begin position="515"/>
        <end position="763"/>
    </location>
</feature>